<dbReference type="GO" id="GO:0000270">
    <property type="term" value="P:peptidoglycan metabolic process"/>
    <property type="evidence" value="ECO:0007669"/>
    <property type="project" value="UniProtKB-UniRule"/>
</dbReference>
<proteinExistence type="inferred from homology"/>
<dbReference type="EC" id="4.2.2.-" evidence="3"/>
<keyword evidence="2 3" id="KW-0961">Cell wall biogenesis/degradation</keyword>
<gene>
    <name evidence="3" type="primary">rlpA</name>
    <name evidence="7" type="ORF">C0W41_06335</name>
</gene>
<dbReference type="AlphaFoldDB" id="A0A2T3LWW5"/>
<evidence type="ECO:0000313" key="8">
    <source>
        <dbReference type="Proteomes" id="UP000241440"/>
    </source>
</evidence>
<keyword evidence="3" id="KW-0472">Membrane</keyword>
<dbReference type="GO" id="GO:0071555">
    <property type="term" value="P:cell wall organization"/>
    <property type="evidence" value="ECO:0007669"/>
    <property type="project" value="UniProtKB-KW"/>
</dbReference>
<evidence type="ECO:0000313" key="7">
    <source>
        <dbReference type="EMBL" id="PSX08700.1"/>
    </source>
</evidence>
<dbReference type="Proteomes" id="UP000241440">
    <property type="component" value="Unassembled WGS sequence"/>
</dbReference>
<dbReference type="Pfam" id="PF03330">
    <property type="entry name" value="DPBB_1"/>
    <property type="match status" value="1"/>
</dbReference>
<evidence type="ECO:0000256" key="3">
    <source>
        <dbReference type="HAMAP-Rule" id="MF_02071"/>
    </source>
</evidence>
<evidence type="ECO:0000256" key="1">
    <source>
        <dbReference type="ARBA" id="ARBA00023239"/>
    </source>
</evidence>
<evidence type="ECO:0000256" key="4">
    <source>
        <dbReference type="RuleBase" id="RU003495"/>
    </source>
</evidence>
<dbReference type="PROSITE" id="PS51257">
    <property type="entry name" value="PROKAR_LIPOPROTEIN"/>
    <property type="match status" value="1"/>
</dbReference>
<comment type="caution">
    <text evidence="7">The sequence shown here is derived from an EMBL/GenBank/DDBJ whole genome shotgun (WGS) entry which is preliminary data.</text>
</comment>
<keyword evidence="3" id="KW-1003">Cell membrane</keyword>
<organism evidence="7 8">
    <name type="scientific">Photobacterium angustum</name>
    <dbReference type="NCBI Taxonomy" id="661"/>
    <lineage>
        <taxon>Bacteria</taxon>
        <taxon>Pseudomonadati</taxon>
        <taxon>Pseudomonadota</taxon>
        <taxon>Gammaproteobacteria</taxon>
        <taxon>Vibrionales</taxon>
        <taxon>Vibrionaceae</taxon>
        <taxon>Photobacterium</taxon>
    </lineage>
</organism>
<dbReference type="InterPro" id="IPR009009">
    <property type="entry name" value="RlpA-like_DPBB"/>
</dbReference>
<feature type="signal peptide" evidence="5">
    <location>
        <begin position="1"/>
        <end position="25"/>
    </location>
</feature>
<reference evidence="7 8" key="1">
    <citation type="submission" date="2018-01" db="EMBL/GenBank/DDBJ databases">
        <title>Whole genome sequencing of Histamine producing bacteria.</title>
        <authorList>
            <person name="Butler K."/>
        </authorList>
    </citation>
    <scope>NUCLEOTIDE SEQUENCE [LARGE SCALE GENOMIC DNA]</scope>
    <source>
        <strain evidence="7 8">A2-1</strain>
    </source>
</reference>
<dbReference type="Gene3D" id="2.40.40.10">
    <property type="entry name" value="RlpA-like domain"/>
    <property type="match status" value="1"/>
</dbReference>
<dbReference type="SUPFAM" id="SSF50685">
    <property type="entry name" value="Barwin-like endoglucanases"/>
    <property type="match status" value="1"/>
</dbReference>
<dbReference type="HAMAP" id="MF_02071">
    <property type="entry name" value="RlpA"/>
    <property type="match status" value="1"/>
</dbReference>
<dbReference type="NCBIfam" id="TIGR00413">
    <property type="entry name" value="rlpA"/>
    <property type="match status" value="1"/>
</dbReference>
<comment type="subcellular location">
    <subcellularLocation>
        <location evidence="3">Cell membrane</location>
        <topology evidence="3">Lipid-anchor</topology>
    </subcellularLocation>
</comment>
<evidence type="ECO:0000256" key="5">
    <source>
        <dbReference type="SAM" id="SignalP"/>
    </source>
</evidence>
<sequence>MFVPKIAIRHCVLLFVCLLTVGGCANSGNTELTKRSVLSHKHHTEYGKASYYANKYQGRKTASGQRFDQNKPTAAHRTLPFGTKVKVTNLANSKSVVVTVNDRGPFTKGRVIDLSRSAFSAIGNTASGVLKVKVETLN</sequence>
<keyword evidence="1 3" id="KW-0456">Lyase</keyword>
<dbReference type="EMBL" id="PYOY01000002">
    <property type="protein sequence ID" value="PSX08700.1"/>
    <property type="molecule type" value="Genomic_DNA"/>
</dbReference>
<name>A0A2T3LWW5_PHOAN</name>
<dbReference type="PANTHER" id="PTHR34183">
    <property type="entry name" value="ENDOLYTIC PEPTIDOGLYCAN TRANSGLYCOSYLASE RLPA"/>
    <property type="match status" value="1"/>
</dbReference>
<keyword evidence="3" id="KW-0564">Palmitate</keyword>
<protein>
    <recommendedName>
        <fullName evidence="3">Endolytic peptidoglycan transglycosylase RlpA</fullName>
        <ecNumber evidence="3">4.2.2.-</ecNumber>
    </recommendedName>
</protein>
<dbReference type="GO" id="GO:0008932">
    <property type="term" value="F:lytic endotransglycosylase activity"/>
    <property type="evidence" value="ECO:0007669"/>
    <property type="project" value="UniProtKB-UniRule"/>
</dbReference>
<keyword evidence="3" id="KW-0449">Lipoprotein</keyword>
<comment type="similarity">
    <text evidence="3 4">Belongs to the RlpA family.</text>
</comment>
<feature type="chain" id="PRO_5031679461" description="Endolytic peptidoglycan transglycosylase RlpA" evidence="5">
    <location>
        <begin position="26"/>
        <end position="138"/>
    </location>
</feature>
<dbReference type="InterPro" id="IPR034718">
    <property type="entry name" value="RlpA"/>
</dbReference>
<feature type="domain" description="RlpA-like protein double-psi beta-barrel" evidence="6">
    <location>
        <begin position="46"/>
        <end position="134"/>
    </location>
</feature>
<dbReference type="InterPro" id="IPR036908">
    <property type="entry name" value="RlpA-like_sf"/>
</dbReference>
<dbReference type="InterPro" id="IPR012997">
    <property type="entry name" value="RplA"/>
</dbReference>
<keyword evidence="5" id="KW-0732">Signal</keyword>
<dbReference type="CDD" id="cd22268">
    <property type="entry name" value="DPBB_RlpA-like"/>
    <property type="match status" value="1"/>
</dbReference>
<comment type="function">
    <text evidence="3">Lytic transglycosylase with a strong preference for naked glycan strands that lack stem peptides.</text>
</comment>
<evidence type="ECO:0000256" key="2">
    <source>
        <dbReference type="ARBA" id="ARBA00023316"/>
    </source>
</evidence>
<dbReference type="PANTHER" id="PTHR34183:SF8">
    <property type="entry name" value="ENDOLYTIC PEPTIDOGLYCAN TRANSGLYCOSYLASE RLPA-RELATED"/>
    <property type="match status" value="1"/>
</dbReference>
<dbReference type="GO" id="GO:0005886">
    <property type="term" value="C:plasma membrane"/>
    <property type="evidence" value="ECO:0007669"/>
    <property type="project" value="UniProtKB-SubCell"/>
</dbReference>
<accession>A0A2T3LWW5</accession>
<evidence type="ECO:0000259" key="6">
    <source>
        <dbReference type="Pfam" id="PF03330"/>
    </source>
</evidence>